<sequence>MLVELSVVEQRYHAVMEVLSAGAQVTEVAERYGVSRKTVHAWIRRYRDEGLAGLEDRSHRPRAHPWQLDAE</sequence>
<dbReference type="InterPro" id="IPR055247">
    <property type="entry name" value="InsJ-like_HTH"/>
</dbReference>
<dbReference type="AlphaFoldDB" id="A0A1I6TEW4"/>
<protein>
    <submittedName>
        <fullName evidence="2">Helix-turn-helix domain-containing protein</fullName>
    </submittedName>
</protein>
<dbReference type="Proteomes" id="UP000198852">
    <property type="component" value="Unassembled WGS sequence"/>
</dbReference>
<evidence type="ECO:0000313" key="2">
    <source>
        <dbReference type="EMBL" id="SFS87749.1"/>
    </source>
</evidence>
<accession>A0A1I6TEW4</accession>
<gene>
    <name evidence="2" type="ORF">SAMN05660874_03953</name>
</gene>
<dbReference type="Gene3D" id="1.10.10.10">
    <property type="entry name" value="Winged helix-like DNA-binding domain superfamily/Winged helix DNA-binding domain"/>
    <property type="match status" value="1"/>
</dbReference>
<dbReference type="SUPFAM" id="SSF48295">
    <property type="entry name" value="TrpR-like"/>
    <property type="match status" value="1"/>
</dbReference>
<name>A0A1I6TEW4_9PSEU</name>
<feature type="domain" description="Insertion element IS150 protein InsJ-like helix-turn-helix" evidence="1">
    <location>
        <begin position="10"/>
        <end position="62"/>
    </location>
</feature>
<evidence type="ECO:0000313" key="3">
    <source>
        <dbReference type="Proteomes" id="UP000198852"/>
    </source>
</evidence>
<organism evidence="2 3">
    <name type="scientific">Saccharopolyspora flava</name>
    <dbReference type="NCBI Taxonomy" id="95161"/>
    <lineage>
        <taxon>Bacteria</taxon>
        <taxon>Bacillati</taxon>
        <taxon>Actinomycetota</taxon>
        <taxon>Actinomycetes</taxon>
        <taxon>Pseudonocardiales</taxon>
        <taxon>Pseudonocardiaceae</taxon>
        <taxon>Saccharopolyspora</taxon>
    </lineage>
</organism>
<keyword evidence="3" id="KW-1185">Reference proteome</keyword>
<dbReference type="InterPro" id="IPR036388">
    <property type="entry name" value="WH-like_DNA-bd_sf"/>
</dbReference>
<dbReference type="Pfam" id="PF13518">
    <property type="entry name" value="HTH_28"/>
    <property type="match status" value="1"/>
</dbReference>
<evidence type="ECO:0000259" key="1">
    <source>
        <dbReference type="Pfam" id="PF13518"/>
    </source>
</evidence>
<dbReference type="GO" id="GO:0043565">
    <property type="term" value="F:sequence-specific DNA binding"/>
    <property type="evidence" value="ECO:0007669"/>
    <property type="project" value="InterPro"/>
</dbReference>
<dbReference type="InterPro" id="IPR010921">
    <property type="entry name" value="Trp_repressor/repl_initiator"/>
</dbReference>
<dbReference type="EMBL" id="FOZX01000006">
    <property type="protein sequence ID" value="SFS87749.1"/>
    <property type="molecule type" value="Genomic_DNA"/>
</dbReference>
<dbReference type="STRING" id="95161.SAMN05660874_03953"/>
<feature type="non-terminal residue" evidence="2">
    <location>
        <position position="71"/>
    </location>
</feature>
<dbReference type="OrthoDB" id="568335at2"/>
<proteinExistence type="predicted"/>
<reference evidence="3" key="1">
    <citation type="submission" date="2016-10" db="EMBL/GenBank/DDBJ databases">
        <authorList>
            <person name="Varghese N."/>
            <person name="Submissions S."/>
        </authorList>
    </citation>
    <scope>NUCLEOTIDE SEQUENCE [LARGE SCALE GENOMIC DNA]</scope>
    <source>
        <strain evidence="3">DSM 44771</strain>
    </source>
</reference>